<dbReference type="InterPro" id="IPR023393">
    <property type="entry name" value="START-like_dom_sf"/>
</dbReference>
<feature type="domain" description="Activator of Hsp90 ATPase homologue 1/2-like C-terminal" evidence="2">
    <location>
        <begin position="18"/>
        <end position="144"/>
    </location>
</feature>
<evidence type="ECO:0000256" key="1">
    <source>
        <dbReference type="ARBA" id="ARBA00006817"/>
    </source>
</evidence>
<name>A0A6A7N8A5_9BURK</name>
<dbReference type="InterPro" id="IPR013538">
    <property type="entry name" value="ASHA1/2-like_C"/>
</dbReference>
<evidence type="ECO:0000313" key="3">
    <source>
        <dbReference type="EMBL" id="MQA40977.1"/>
    </source>
</evidence>
<dbReference type="CDD" id="cd07814">
    <property type="entry name" value="SRPBCC_CalC_Aha1-like"/>
    <property type="match status" value="1"/>
</dbReference>
<gene>
    <name evidence="3" type="ORF">GEV02_22825</name>
</gene>
<dbReference type="EMBL" id="WHUG01000010">
    <property type="protein sequence ID" value="MQA40977.1"/>
    <property type="molecule type" value="Genomic_DNA"/>
</dbReference>
<evidence type="ECO:0000313" key="4">
    <source>
        <dbReference type="Proteomes" id="UP000440498"/>
    </source>
</evidence>
<dbReference type="AlphaFoldDB" id="A0A6A7N8A5"/>
<proteinExistence type="inferred from homology"/>
<protein>
    <submittedName>
        <fullName evidence="3">SRPBCC domain-containing protein</fullName>
    </submittedName>
</protein>
<dbReference type="RefSeq" id="WP_152840250.1">
    <property type="nucleotide sequence ID" value="NZ_WHUG01000010.1"/>
</dbReference>
<dbReference type="Proteomes" id="UP000440498">
    <property type="component" value="Unassembled WGS sequence"/>
</dbReference>
<dbReference type="Gene3D" id="3.30.530.20">
    <property type="match status" value="1"/>
</dbReference>
<accession>A0A6A7N8A5</accession>
<dbReference type="Pfam" id="PF08327">
    <property type="entry name" value="AHSA1"/>
    <property type="match status" value="1"/>
</dbReference>
<comment type="similarity">
    <text evidence="1">Belongs to the AHA1 family.</text>
</comment>
<comment type="caution">
    <text evidence="3">The sequence shown here is derived from an EMBL/GenBank/DDBJ whole genome shotgun (WGS) entry which is preliminary data.</text>
</comment>
<reference evidence="3 4" key="1">
    <citation type="submission" date="2019-10" db="EMBL/GenBank/DDBJ databases">
        <title>Two novel species isolated from a subtropical stream in China.</title>
        <authorList>
            <person name="Lu H."/>
        </authorList>
    </citation>
    <scope>NUCLEOTIDE SEQUENCE [LARGE SCALE GENOMIC DNA]</scope>
    <source>
        <strain evidence="3 4">FT29W</strain>
    </source>
</reference>
<evidence type="ECO:0000259" key="2">
    <source>
        <dbReference type="Pfam" id="PF08327"/>
    </source>
</evidence>
<organism evidence="3 4">
    <name type="scientific">Rugamonas aquatica</name>
    <dbReference type="NCBI Taxonomy" id="2743357"/>
    <lineage>
        <taxon>Bacteria</taxon>
        <taxon>Pseudomonadati</taxon>
        <taxon>Pseudomonadota</taxon>
        <taxon>Betaproteobacteria</taxon>
        <taxon>Burkholderiales</taxon>
        <taxon>Oxalobacteraceae</taxon>
        <taxon>Telluria group</taxon>
        <taxon>Rugamonas</taxon>
    </lineage>
</organism>
<dbReference type="SUPFAM" id="SSF55961">
    <property type="entry name" value="Bet v1-like"/>
    <property type="match status" value="1"/>
</dbReference>
<keyword evidence="4" id="KW-1185">Reference proteome</keyword>
<sequence length="149" mass="16892">MPNTEQPAQVSIRRTYPVAPEKVWRAWTDPQALSQWFGPGQASLTKADIDLREGGQYHLAFAGPDGGLNQMTGVYQEVKPYTRLVFTWAWHSTPERVSRISIELTPVAEGTELSFVHDRFFDEQARINHERGWALFFSSLDRLLTGGSL</sequence>